<protein>
    <submittedName>
        <fullName evidence="1">CLUMA_CG018113, isoform A</fullName>
    </submittedName>
</protein>
<name>A0A1J1IYV8_9DIPT</name>
<gene>
    <name evidence="1" type="primary">similar to Flotillin-2</name>
    <name evidence="1" type="ORF">CLUMA_CG018113</name>
</gene>
<dbReference type="InterPro" id="IPR036013">
    <property type="entry name" value="Band_7/SPFH_dom_sf"/>
</dbReference>
<organism evidence="1 2">
    <name type="scientific">Clunio marinus</name>
    <dbReference type="NCBI Taxonomy" id="568069"/>
    <lineage>
        <taxon>Eukaryota</taxon>
        <taxon>Metazoa</taxon>
        <taxon>Ecdysozoa</taxon>
        <taxon>Arthropoda</taxon>
        <taxon>Hexapoda</taxon>
        <taxon>Insecta</taxon>
        <taxon>Pterygota</taxon>
        <taxon>Neoptera</taxon>
        <taxon>Endopterygota</taxon>
        <taxon>Diptera</taxon>
        <taxon>Nematocera</taxon>
        <taxon>Chironomoidea</taxon>
        <taxon>Chironomidae</taxon>
        <taxon>Clunio</taxon>
    </lineage>
</organism>
<dbReference type="OrthoDB" id="6080404at2759"/>
<dbReference type="EMBL" id="CVRI01000064">
    <property type="protein sequence ID" value="CRL05335.1"/>
    <property type="molecule type" value="Genomic_DNA"/>
</dbReference>
<evidence type="ECO:0000313" key="2">
    <source>
        <dbReference type="Proteomes" id="UP000183832"/>
    </source>
</evidence>
<sequence>MEESCEMMNVYYFHHQADELLGTASEQFLGKSVKEIKQTILQTLEGHLRAILEVSLLLENERNDNDLTSGRICYSDEPSRKEFKEKGIFENCSGWFLFLDNHEPT</sequence>
<evidence type="ECO:0000313" key="1">
    <source>
        <dbReference type="EMBL" id="CRL05335.1"/>
    </source>
</evidence>
<reference evidence="1 2" key="1">
    <citation type="submission" date="2015-04" db="EMBL/GenBank/DDBJ databases">
        <authorList>
            <person name="Syromyatnikov M.Y."/>
            <person name="Popov V.N."/>
        </authorList>
    </citation>
    <scope>NUCLEOTIDE SEQUENCE [LARGE SCALE GENOMIC DNA]</scope>
</reference>
<dbReference type="AlphaFoldDB" id="A0A1J1IYV8"/>
<dbReference type="Gene3D" id="3.30.479.30">
    <property type="entry name" value="Band 7 domain"/>
    <property type="match status" value="1"/>
</dbReference>
<keyword evidence="2" id="KW-1185">Reference proteome</keyword>
<dbReference type="STRING" id="568069.A0A1J1IYV8"/>
<proteinExistence type="predicted"/>
<dbReference type="Proteomes" id="UP000183832">
    <property type="component" value="Unassembled WGS sequence"/>
</dbReference>
<accession>A0A1J1IYV8</accession>